<keyword evidence="1" id="KW-0143">Chaperone</keyword>
<evidence type="ECO:0000313" key="3">
    <source>
        <dbReference type="EMBL" id="BDY12047.1"/>
    </source>
</evidence>
<feature type="domain" description="J" evidence="2">
    <location>
        <begin position="4"/>
        <end position="68"/>
    </location>
</feature>
<proteinExistence type="predicted"/>
<dbReference type="Proteomes" id="UP001321445">
    <property type="component" value="Chromosome"/>
</dbReference>
<dbReference type="SUPFAM" id="SSF46565">
    <property type="entry name" value="Chaperone J-domain"/>
    <property type="match status" value="1"/>
</dbReference>
<dbReference type="Gene3D" id="2.60.260.20">
    <property type="entry name" value="Urease metallochaperone UreE, N-terminal domain"/>
    <property type="match status" value="2"/>
</dbReference>
<dbReference type="PANTHER" id="PTHR43096">
    <property type="entry name" value="DNAJ HOMOLOG 1, MITOCHONDRIAL-RELATED"/>
    <property type="match status" value="1"/>
</dbReference>
<dbReference type="Pfam" id="PF00226">
    <property type="entry name" value="DnaJ"/>
    <property type="match status" value="1"/>
</dbReference>
<reference evidence="3 4" key="1">
    <citation type="submission" date="2023-03" db="EMBL/GenBank/DDBJ databases">
        <title>Description of Hydrogenimonas sp. ISO32.</title>
        <authorList>
            <person name="Mino S."/>
            <person name="Fukazawa S."/>
            <person name="Sawabe T."/>
        </authorList>
    </citation>
    <scope>NUCLEOTIDE SEQUENCE [LARGE SCALE GENOMIC DNA]</scope>
    <source>
        <strain evidence="3 4">ISO32</strain>
    </source>
</reference>
<organism evidence="3 4">
    <name type="scientific">Hydrogenimonas cancrithermarum</name>
    <dbReference type="NCBI Taxonomy" id="2993563"/>
    <lineage>
        <taxon>Bacteria</taxon>
        <taxon>Pseudomonadati</taxon>
        <taxon>Campylobacterota</taxon>
        <taxon>Epsilonproteobacteria</taxon>
        <taxon>Campylobacterales</taxon>
        <taxon>Hydrogenimonadaceae</taxon>
        <taxon>Hydrogenimonas</taxon>
    </lineage>
</organism>
<dbReference type="InterPro" id="IPR001623">
    <property type="entry name" value="DnaJ_domain"/>
</dbReference>
<protein>
    <submittedName>
        <fullName evidence="3">DnaJ family protein</fullName>
    </submittedName>
</protein>
<dbReference type="InterPro" id="IPR018253">
    <property type="entry name" value="DnaJ_domain_CS"/>
</dbReference>
<evidence type="ECO:0000256" key="1">
    <source>
        <dbReference type="ARBA" id="ARBA00023186"/>
    </source>
</evidence>
<dbReference type="InterPro" id="IPR036869">
    <property type="entry name" value="J_dom_sf"/>
</dbReference>
<dbReference type="PANTHER" id="PTHR43096:SF52">
    <property type="entry name" value="DNAJ HOMOLOG 1, MITOCHONDRIAL-RELATED"/>
    <property type="match status" value="1"/>
</dbReference>
<accession>A0ABM8FID8</accession>
<evidence type="ECO:0000259" key="2">
    <source>
        <dbReference type="PROSITE" id="PS50076"/>
    </source>
</evidence>
<dbReference type="Gene3D" id="1.10.287.110">
    <property type="entry name" value="DnaJ domain"/>
    <property type="match status" value="1"/>
</dbReference>
<dbReference type="PRINTS" id="PR00625">
    <property type="entry name" value="JDOMAIN"/>
</dbReference>
<dbReference type="SMART" id="SM00271">
    <property type="entry name" value="DnaJ"/>
    <property type="match status" value="1"/>
</dbReference>
<dbReference type="PROSITE" id="PS00636">
    <property type="entry name" value="DNAJ_1"/>
    <property type="match status" value="1"/>
</dbReference>
<dbReference type="Pfam" id="PF01556">
    <property type="entry name" value="DnaJ_C"/>
    <property type="match status" value="1"/>
</dbReference>
<dbReference type="RefSeq" id="WP_286337258.1">
    <property type="nucleotide sequence ID" value="NZ_AP027370.1"/>
</dbReference>
<dbReference type="CDD" id="cd06257">
    <property type="entry name" value="DnaJ"/>
    <property type="match status" value="1"/>
</dbReference>
<dbReference type="CDD" id="cd10747">
    <property type="entry name" value="DnaJ_C"/>
    <property type="match status" value="1"/>
</dbReference>
<dbReference type="PROSITE" id="PS50076">
    <property type="entry name" value="DNAJ_2"/>
    <property type="match status" value="1"/>
</dbReference>
<keyword evidence="4" id="KW-1185">Reference proteome</keyword>
<dbReference type="InterPro" id="IPR002939">
    <property type="entry name" value="DnaJ_C"/>
</dbReference>
<evidence type="ECO:0000313" key="4">
    <source>
        <dbReference type="Proteomes" id="UP001321445"/>
    </source>
</evidence>
<name>A0ABM8FID8_9BACT</name>
<sequence>MSKSLYETLGVSENASADEIKRAYRKLARKYHPDINKDPEAEEKFKEINAAYEVLSDPEKKKQYDQFGDQIFGGQNFHDFAQGQGANVDLDEILRNIFGGGFGGFGGGSARGGFGGFSGGGFGGFDMGGMGTPDLDIHAKITIPFNVAALGGTHSISVNGENFDIRIPAGVKTGETLRIRGKGKSYNGQRGDLLLKIEVAPSPEYERRGDDLYKTIDIPLKTAMFGGKIKVPTLEKEITLKVPKNTKNGQKFRVKGLGVMNRKTKVKGDLYLIANIVLPKVEDLDPELAKMMEEKLPGGE</sequence>
<dbReference type="EMBL" id="AP027370">
    <property type="protein sequence ID" value="BDY12047.1"/>
    <property type="molecule type" value="Genomic_DNA"/>
</dbReference>
<dbReference type="SUPFAM" id="SSF49493">
    <property type="entry name" value="HSP40/DnaJ peptide-binding domain"/>
    <property type="match status" value="2"/>
</dbReference>
<dbReference type="InterPro" id="IPR008971">
    <property type="entry name" value="HSP40/DnaJ_pept-bd"/>
</dbReference>
<gene>
    <name evidence="3" type="primary">cbpA</name>
    <name evidence="3" type="ORF">HCR_03590</name>
</gene>